<dbReference type="EMBL" id="FORM01000001">
    <property type="protein sequence ID" value="SFI51723.1"/>
    <property type="molecule type" value="Genomic_DNA"/>
</dbReference>
<dbReference type="PANTHER" id="PTHR34978:SF3">
    <property type="entry name" value="SLR0241 PROTEIN"/>
    <property type="match status" value="1"/>
</dbReference>
<dbReference type="Proteomes" id="UP000199559">
    <property type="component" value="Unassembled WGS sequence"/>
</dbReference>
<feature type="transmembrane region" description="Helical" evidence="1">
    <location>
        <begin position="88"/>
        <end position="112"/>
    </location>
</feature>
<feature type="domain" description="TonB C-terminal" evidence="2">
    <location>
        <begin position="397"/>
        <end position="457"/>
    </location>
</feature>
<dbReference type="SUPFAM" id="SSF74653">
    <property type="entry name" value="TolA/TonB C-terminal domain"/>
    <property type="match status" value="1"/>
</dbReference>
<feature type="transmembrane region" description="Helical" evidence="1">
    <location>
        <begin position="266"/>
        <end position="283"/>
    </location>
</feature>
<dbReference type="InterPro" id="IPR037682">
    <property type="entry name" value="TonB_C"/>
</dbReference>
<keyword evidence="1" id="KW-1133">Transmembrane helix</keyword>
<reference evidence="5" key="1">
    <citation type="submission" date="2016-10" db="EMBL/GenBank/DDBJ databases">
        <authorList>
            <person name="Varghese N."/>
            <person name="Submissions S."/>
        </authorList>
    </citation>
    <scope>NUCLEOTIDE SEQUENCE [LARGE SCALE GENOMIC DNA]</scope>
    <source>
        <strain evidence="5">DSM 28881</strain>
    </source>
</reference>
<dbReference type="GO" id="GO:0055085">
    <property type="term" value="P:transmembrane transport"/>
    <property type="evidence" value="ECO:0007669"/>
    <property type="project" value="InterPro"/>
</dbReference>
<feature type="domain" description="Peptidase M56" evidence="3">
    <location>
        <begin position="156"/>
        <end position="256"/>
    </location>
</feature>
<dbReference type="AlphaFoldDB" id="A0A1I3IV33"/>
<name>A0A1I3IV33_9FLAO</name>
<evidence type="ECO:0000259" key="3">
    <source>
        <dbReference type="Pfam" id="PF05569"/>
    </source>
</evidence>
<dbReference type="STRING" id="1144750.SAMN05443431_101123"/>
<organism evidence="4 5">
    <name type="scientific">Olleya namhaensis</name>
    <dbReference type="NCBI Taxonomy" id="1144750"/>
    <lineage>
        <taxon>Bacteria</taxon>
        <taxon>Pseudomonadati</taxon>
        <taxon>Bacteroidota</taxon>
        <taxon>Flavobacteriia</taxon>
        <taxon>Flavobacteriales</taxon>
        <taxon>Flavobacteriaceae</taxon>
    </lineage>
</organism>
<evidence type="ECO:0000313" key="4">
    <source>
        <dbReference type="EMBL" id="SFI51723.1"/>
    </source>
</evidence>
<dbReference type="Pfam" id="PF05569">
    <property type="entry name" value="Peptidase_M56"/>
    <property type="match status" value="1"/>
</dbReference>
<keyword evidence="1" id="KW-0812">Transmembrane</keyword>
<feature type="transmembrane region" description="Helical" evidence="1">
    <location>
        <begin position="34"/>
        <end position="51"/>
    </location>
</feature>
<feature type="transmembrane region" description="Helical" evidence="1">
    <location>
        <begin position="6"/>
        <end position="22"/>
    </location>
</feature>
<sequence>MMYYVFQTILFQLLFLVAYDLFLKKDTFFNYNRVYLLVTSVLSLVIPFVKIEGFNKIIPTSYMVALPEVLIGNTGQVASEASRFNGDWSVSVGAIANLYVLVSVVMLVFFLIKLIKIIRIIAVNPKAKEDGLTIVTLKGSDSAFTFFNYVCLGDMLSADQIHHVLAHERSHANDKHTLDLLWFEALKIGFWCNPLVYLYQNRISNLHEYIADHNAVKVGKTEYYQQLLQQVFSVKNCAFINPFFKQSLIKKRIIMLQKSKSNQTQLIKYLLIIPMVLGMLVYSSCSNEEPVSKDSDSNQITPKVITVVEDVAVTTTGEDVGVMTIVEDVDADDARNLEIEVPFSKLDQSPLFEACQSIVGKSEQKKCFSDQVTRHIATNFNTKLGKDLSLVKGVKRINVMFRIDKDGLVYDVEARAPHPDLETEAIRVINSLPKITPAMHEGKTVNVTYALPIIFKIN</sequence>
<gene>
    <name evidence="4" type="ORF">SAMN05443431_101123</name>
</gene>
<evidence type="ECO:0000256" key="1">
    <source>
        <dbReference type="SAM" id="Phobius"/>
    </source>
</evidence>
<proteinExistence type="predicted"/>
<dbReference type="Pfam" id="PF03544">
    <property type="entry name" value="TonB_C"/>
    <property type="match status" value="1"/>
</dbReference>
<dbReference type="RefSeq" id="WP_090836559.1">
    <property type="nucleotide sequence ID" value="NZ_FORM01000001.1"/>
</dbReference>
<accession>A0A1I3IV33</accession>
<dbReference type="InterPro" id="IPR052173">
    <property type="entry name" value="Beta-lactam_resp_regulator"/>
</dbReference>
<dbReference type="Gene3D" id="3.30.1150.10">
    <property type="match status" value="1"/>
</dbReference>
<dbReference type="PANTHER" id="PTHR34978">
    <property type="entry name" value="POSSIBLE SENSOR-TRANSDUCER PROTEIN BLAR"/>
    <property type="match status" value="1"/>
</dbReference>
<keyword evidence="1" id="KW-0472">Membrane</keyword>
<dbReference type="InterPro" id="IPR008756">
    <property type="entry name" value="Peptidase_M56"/>
</dbReference>
<protein>
    <submittedName>
        <fullName evidence="4">Signal transducer regulating beta-lactamase production, contains metallopeptidase domain</fullName>
    </submittedName>
</protein>
<evidence type="ECO:0000313" key="5">
    <source>
        <dbReference type="Proteomes" id="UP000199559"/>
    </source>
</evidence>
<keyword evidence="5" id="KW-1185">Reference proteome</keyword>
<evidence type="ECO:0000259" key="2">
    <source>
        <dbReference type="Pfam" id="PF03544"/>
    </source>
</evidence>